<evidence type="ECO:0000313" key="1">
    <source>
        <dbReference type="EMBL" id="KAK4315427.1"/>
    </source>
</evidence>
<protein>
    <recommendedName>
        <fullName evidence="3">RNase H type-1 domain-containing protein</fullName>
    </recommendedName>
</protein>
<organism evidence="1 2">
    <name type="scientific">Petrolisthes manimaculis</name>
    <dbReference type="NCBI Taxonomy" id="1843537"/>
    <lineage>
        <taxon>Eukaryota</taxon>
        <taxon>Metazoa</taxon>
        <taxon>Ecdysozoa</taxon>
        <taxon>Arthropoda</taxon>
        <taxon>Crustacea</taxon>
        <taxon>Multicrustacea</taxon>
        <taxon>Malacostraca</taxon>
        <taxon>Eumalacostraca</taxon>
        <taxon>Eucarida</taxon>
        <taxon>Decapoda</taxon>
        <taxon>Pleocyemata</taxon>
        <taxon>Anomura</taxon>
        <taxon>Galatheoidea</taxon>
        <taxon>Porcellanidae</taxon>
        <taxon>Petrolisthes</taxon>
    </lineage>
</organism>
<dbReference type="AlphaFoldDB" id="A0AAE1PYQ8"/>
<comment type="caution">
    <text evidence="1">The sequence shown here is derived from an EMBL/GenBank/DDBJ whole genome shotgun (WGS) entry which is preliminary data.</text>
</comment>
<evidence type="ECO:0008006" key="3">
    <source>
        <dbReference type="Google" id="ProtNLM"/>
    </source>
</evidence>
<sequence length="121" mass="13832">MCHLADAHDASLIMSFVWTPSHIWLAGNDTADRLAKAACMLDVNDVDAEQSLRCLRIIICSSWLAVNAAMVRRRDAEKANIVSIQYHDNFLHIRYKYGRHGLMVRKHNVVSAQLRLGYWPL</sequence>
<dbReference type="EMBL" id="JAWZYT010001114">
    <property type="protein sequence ID" value="KAK4315427.1"/>
    <property type="molecule type" value="Genomic_DNA"/>
</dbReference>
<gene>
    <name evidence="1" type="ORF">Pmani_013344</name>
</gene>
<keyword evidence="2" id="KW-1185">Reference proteome</keyword>
<accession>A0AAE1PYQ8</accession>
<proteinExistence type="predicted"/>
<evidence type="ECO:0000313" key="2">
    <source>
        <dbReference type="Proteomes" id="UP001292094"/>
    </source>
</evidence>
<dbReference type="Proteomes" id="UP001292094">
    <property type="component" value="Unassembled WGS sequence"/>
</dbReference>
<name>A0AAE1PYQ8_9EUCA</name>
<reference evidence="1" key="1">
    <citation type="submission" date="2023-11" db="EMBL/GenBank/DDBJ databases">
        <title>Genome assemblies of two species of porcelain crab, Petrolisthes cinctipes and Petrolisthes manimaculis (Anomura: Porcellanidae).</title>
        <authorList>
            <person name="Angst P."/>
        </authorList>
    </citation>
    <scope>NUCLEOTIDE SEQUENCE</scope>
    <source>
        <strain evidence="1">PB745_02</strain>
        <tissue evidence="1">Gill</tissue>
    </source>
</reference>